<dbReference type="Pfam" id="PF13857">
    <property type="entry name" value="Ank_5"/>
    <property type="match status" value="1"/>
</dbReference>
<accession>A0A285JRR7</accession>
<dbReference type="OrthoDB" id="3276350at2"/>
<dbReference type="InterPro" id="IPR001680">
    <property type="entry name" value="WD40_rpt"/>
</dbReference>
<protein>
    <submittedName>
        <fullName evidence="5">Ankyrin repeat</fullName>
    </submittedName>
</protein>
<organism evidence="5 6">
    <name type="scientific">Paractinoplanes atraurantiacus</name>
    <dbReference type="NCBI Taxonomy" id="1036182"/>
    <lineage>
        <taxon>Bacteria</taxon>
        <taxon>Bacillati</taxon>
        <taxon>Actinomycetota</taxon>
        <taxon>Actinomycetes</taxon>
        <taxon>Micromonosporales</taxon>
        <taxon>Micromonosporaceae</taxon>
        <taxon>Paractinoplanes</taxon>
    </lineage>
</organism>
<evidence type="ECO:0000256" key="2">
    <source>
        <dbReference type="ARBA" id="ARBA00023043"/>
    </source>
</evidence>
<keyword evidence="6" id="KW-1185">Reference proteome</keyword>
<evidence type="ECO:0000313" key="5">
    <source>
        <dbReference type="EMBL" id="SNY63004.1"/>
    </source>
</evidence>
<dbReference type="PROSITE" id="PS50297">
    <property type="entry name" value="ANK_REP_REGION"/>
    <property type="match status" value="2"/>
</dbReference>
<dbReference type="PRINTS" id="PR01415">
    <property type="entry name" value="ANKYRIN"/>
</dbReference>
<name>A0A285JRR7_9ACTN</name>
<evidence type="ECO:0000256" key="4">
    <source>
        <dbReference type="PROSITE-ProRule" id="PRU00221"/>
    </source>
</evidence>
<gene>
    <name evidence="5" type="ORF">SAMN05421748_124156</name>
</gene>
<reference evidence="5 6" key="1">
    <citation type="submission" date="2017-09" db="EMBL/GenBank/DDBJ databases">
        <authorList>
            <person name="Ehlers B."/>
            <person name="Leendertz F.H."/>
        </authorList>
    </citation>
    <scope>NUCLEOTIDE SEQUENCE [LARGE SCALE GENOMIC DNA]</scope>
    <source>
        <strain evidence="5 6">CGMCC 4.6857</strain>
    </source>
</reference>
<dbReference type="Gene3D" id="2.130.10.10">
    <property type="entry name" value="YVTN repeat-like/Quinoprotein amine dehydrogenase"/>
    <property type="match status" value="2"/>
</dbReference>
<dbReference type="RefSeq" id="WP_143235209.1">
    <property type="nucleotide sequence ID" value="NZ_OBDY01000024.1"/>
</dbReference>
<dbReference type="SUPFAM" id="SSF50969">
    <property type="entry name" value="YVTN repeat-like/Quinoprotein amine dehydrogenase"/>
    <property type="match status" value="1"/>
</dbReference>
<evidence type="ECO:0000256" key="1">
    <source>
        <dbReference type="ARBA" id="ARBA00022737"/>
    </source>
</evidence>
<feature type="repeat" description="ANK" evidence="3">
    <location>
        <begin position="34"/>
        <end position="66"/>
    </location>
</feature>
<keyword evidence="1" id="KW-0677">Repeat</keyword>
<keyword evidence="2 3" id="KW-0040">ANK repeat</keyword>
<dbReference type="Proteomes" id="UP000219612">
    <property type="component" value="Unassembled WGS sequence"/>
</dbReference>
<dbReference type="Gene3D" id="1.25.40.20">
    <property type="entry name" value="Ankyrin repeat-containing domain"/>
    <property type="match status" value="2"/>
</dbReference>
<proteinExistence type="predicted"/>
<sequence>MEPTVIAAARDGDLAALRRLLGADPAAVGARGWMGETALHAAAASGAVEAVRMLIGAGAPARARRDNGDTALHRAATGEIAALLVRALRDVTPDQHNEFGQTPLHCARDREVTEVLLRCRAALSERDRFGRTALHGAPESKARVLLEAGAEIDPRDNHGQTPLHRAVHAADAEAVALLLAKGADPAVRDDNGRTPIHLARERGSTTLAASTVSLAEPDTVVDGRQSALRLGRDDGVAFSVAGHATLVRWRIGPVPRPEVIVPTEHIAFRDLAVHPHRPLIVVAPVGAPAELRGDDLATPGPLPGLGDVTALSFSPDGRRLAAATDDERVVLYDLATRRITAGAEAGERNDCVAFSPDGSMLATTCAFQAGAHVRLDRVTPEGGLEPVAVIEPIAGDEMPAAVFTPDGHRLVLWTGRDLLLTDTAGTVIWRRSFDGPRVASSRPGLSADGGTIVLGLGGVVLALAVKDGRHLSVRPIDGLTTTTAVTRSGTVVVATGQGLRVVES</sequence>
<dbReference type="InterPro" id="IPR015943">
    <property type="entry name" value="WD40/YVTN_repeat-like_dom_sf"/>
</dbReference>
<feature type="repeat" description="ANK" evidence="3">
    <location>
        <begin position="158"/>
        <end position="190"/>
    </location>
</feature>
<dbReference type="InterPro" id="IPR036770">
    <property type="entry name" value="Ankyrin_rpt-contain_sf"/>
</dbReference>
<dbReference type="SUPFAM" id="SSF48403">
    <property type="entry name" value="Ankyrin repeat"/>
    <property type="match status" value="1"/>
</dbReference>
<keyword evidence="4" id="KW-0853">WD repeat</keyword>
<dbReference type="Pfam" id="PF12796">
    <property type="entry name" value="Ank_2"/>
    <property type="match status" value="1"/>
</dbReference>
<dbReference type="PANTHER" id="PTHR24198:SF165">
    <property type="entry name" value="ANKYRIN REPEAT-CONTAINING PROTEIN-RELATED"/>
    <property type="match status" value="1"/>
</dbReference>
<dbReference type="InterPro" id="IPR011044">
    <property type="entry name" value="Quino_amine_DH_bsu"/>
</dbReference>
<dbReference type="PROSITE" id="PS50082">
    <property type="entry name" value="WD_REPEATS_2"/>
    <property type="match status" value="1"/>
</dbReference>
<dbReference type="Pfam" id="PF00400">
    <property type="entry name" value="WD40"/>
    <property type="match status" value="1"/>
</dbReference>
<dbReference type="PANTHER" id="PTHR24198">
    <property type="entry name" value="ANKYRIN REPEAT AND PROTEIN KINASE DOMAIN-CONTAINING PROTEIN"/>
    <property type="match status" value="1"/>
</dbReference>
<dbReference type="SMART" id="SM00248">
    <property type="entry name" value="ANK"/>
    <property type="match status" value="4"/>
</dbReference>
<dbReference type="InterPro" id="IPR002110">
    <property type="entry name" value="Ankyrin_rpt"/>
</dbReference>
<evidence type="ECO:0000313" key="6">
    <source>
        <dbReference type="Proteomes" id="UP000219612"/>
    </source>
</evidence>
<evidence type="ECO:0000256" key="3">
    <source>
        <dbReference type="PROSITE-ProRule" id="PRU00023"/>
    </source>
</evidence>
<feature type="repeat" description="WD" evidence="4">
    <location>
        <begin position="308"/>
        <end position="342"/>
    </location>
</feature>
<dbReference type="PROSITE" id="PS50088">
    <property type="entry name" value="ANK_REPEAT"/>
    <property type="match status" value="2"/>
</dbReference>
<dbReference type="EMBL" id="OBDY01000024">
    <property type="protein sequence ID" value="SNY63004.1"/>
    <property type="molecule type" value="Genomic_DNA"/>
</dbReference>
<dbReference type="AlphaFoldDB" id="A0A285JRR7"/>